<dbReference type="EMBL" id="GL883077">
    <property type="protein sequence ID" value="EGF92722.1"/>
    <property type="molecule type" value="Genomic_DNA"/>
</dbReference>
<feature type="binding site" evidence="13">
    <location>
        <position position="147"/>
    </location>
    <ligand>
        <name>Mg(2+)</name>
        <dbReference type="ChEBI" id="CHEBI:18420"/>
        <label>1</label>
    </ligand>
</feature>
<dbReference type="eggNOG" id="COG0817">
    <property type="taxonomic scope" value="Bacteria"/>
</dbReference>
<dbReference type="PRINTS" id="PR00696">
    <property type="entry name" value="RSOLVASERUVC"/>
</dbReference>
<keyword evidence="4 13" id="KW-0479">Metal-binding</keyword>
<evidence type="ECO:0000256" key="13">
    <source>
        <dbReference type="HAMAP-Rule" id="MF_00034"/>
    </source>
</evidence>
<feature type="binding site" evidence="13">
    <location>
        <position position="11"/>
    </location>
    <ligand>
        <name>Mg(2+)</name>
        <dbReference type="ChEBI" id="CHEBI:18420"/>
        <label>1</label>
    </ligand>
</feature>
<evidence type="ECO:0000256" key="3">
    <source>
        <dbReference type="ARBA" id="ARBA00022722"/>
    </source>
</evidence>
<comment type="function">
    <text evidence="13">The RuvA-RuvB-RuvC complex processes Holliday junction (HJ) DNA during genetic recombination and DNA repair. Endonuclease that resolves HJ intermediates. Cleaves cruciform DNA by making single-stranded nicks across the HJ at symmetrical positions within the homologous arms, yielding a 5'-phosphate and a 3'-hydroxyl group; requires a central core of homology in the junction. The consensus cleavage sequence is 5'-(A/T)TT(C/G)-3'. Cleavage occurs on the 3'-side of the TT dinucleotide at the point of strand exchange. HJ branch migration catalyzed by RuvA-RuvB allows RuvC to scan DNA until it finds its consensus sequence, where it cleaves and resolves the cruciform DNA.</text>
</comment>
<dbReference type="InterPro" id="IPR002176">
    <property type="entry name" value="X-over_junc_endoDNase_RuvC"/>
</dbReference>
<evidence type="ECO:0000256" key="1">
    <source>
        <dbReference type="ARBA" id="ARBA00009518"/>
    </source>
</evidence>
<dbReference type="CDD" id="cd16962">
    <property type="entry name" value="RuvC"/>
    <property type="match status" value="1"/>
</dbReference>
<dbReference type="OrthoDB" id="9805499at2"/>
<evidence type="ECO:0000256" key="2">
    <source>
        <dbReference type="ARBA" id="ARBA00022490"/>
    </source>
</evidence>
<comment type="similarity">
    <text evidence="1 13">Belongs to the RuvC family.</text>
</comment>
<comment type="catalytic activity">
    <reaction evidence="12 13">
        <text>Endonucleolytic cleavage at a junction such as a reciprocal single-stranded crossover between two homologous DNA duplexes (Holliday junction).</text>
        <dbReference type="EC" id="3.1.21.10"/>
    </reaction>
</comment>
<dbReference type="GO" id="GO:0008821">
    <property type="term" value="F:crossover junction DNA endonuclease activity"/>
    <property type="evidence" value="ECO:0007669"/>
    <property type="project" value="UniProtKB-UniRule"/>
</dbReference>
<evidence type="ECO:0000256" key="10">
    <source>
        <dbReference type="ARBA" id="ARBA00023172"/>
    </source>
</evidence>
<dbReference type="InterPro" id="IPR012337">
    <property type="entry name" value="RNaseH-like_sf"/>
</dbReference>
<evidence type="ECO:0000256" key="12">
    <source>
        <dbReference type="ARBA" id="ARBA00029354"/>
    </source>
</evidence>
<keyword evidence="16" id="KW-1185">Reference proteome</keyword>
<dbReference type="GO" id="GO:0000287">
    <property type="term" value="F:magnesium ion binding"/>
    <property type="evidence" value="ECO:0007669"/>
    <property type="project" value="UniProtKB-UniRule"/>
</dbReference>
<keyword evidence="9 13" id="KW-0238">DNA-binding</keyword>
<dbReference type="STRING" id="715226.ABI_11590"/>
<keyword evidence="8 13" id="KW-0460">Magnesium</keyword>
<keyword evidence="10 13" id="KW-0233">DNA recombination</keyword>
<gene>
    <name evidence="13 15" type="primary">ruvC</name>
    <name evidence="15" type="ORF">ABI_11590</name>
</gene>
<evidence type="ECO:0000313" key="16">
    <source>
        <dbReference type="Proteomes" id="UP000006512"/>
    </source>
</evidence>
<comment type="subunit">
    <text evidence="13">Homodimer which binds Holliday junction (HJ) DNA. The HJ becomes 2-fold symmetrical on binding to RuvC with unstacked arms; it has a different conformation from HJ DNA in complex with RuvA. In the full resolvosome a probable DNA-RuvA(4)-RuvB(12)-RuvC(2) complex forms which resolves the HJ.</text>
</comment>
<dbReference type="FunFam" id="3.30.420.10:FF:000002">
    <property type="entry name" value="Crossover junction endodeoxyribonuclease RuvC"/>
    <property type="match status" value="1"/>
</dbReference>
<dbReference type="RefSeq" id="WP_006271903.1">
    <property type="nucleotide sequence ID" value="NZ_GL883077.1"/>
</dbReference>
<dbReference type="EC" id="3.1.21.10" evidence="13 14"/>
<dbReference type="Proteomes" id="UP000006512">
    <property type="component" value="Unassembled WGS sequence"/>
</dbReference>
<evidence type="ECO:0000313" key="15">
    <source>
        <dbReference type="EMBL" id="EGF92722.1"/>
    </source>
</evidence>
<evidence type="ECO:0000256" key="4">
    <source>
        <dbReference type="ARBA" id="ARBA00022723"/>
    </source>
</evidence>
<protein>
    <recommendedName>
        <fullName evidence="13 14">Crossover junction endodeoxyribonuclease RuvC</fullName>
        <ecNumber evidence="13 14">3.1.21.10</ecNumber>
    </recommendedName>
    <alternativeName>
        <fullName evidence="13">Holliday junction nuclease RuvC</fullName>
    </alternativeName>
    <alternativeName>
        <fullName evidence="13">Holliday junction resolvase RuvC</fullName>
    </alternativeName>
</protein>
<dbReference type="GO" id="GO:0048476">
    <property type="term" value="C:Holliday junction resolvase complex"/>
    <property type="evidence" value="ECO:0007669"/>
    <property type="project" value="UniProtKB-UniRule"/>
</dbReference>
<evidence type="ECO:0000256" key="11">
    <source>
        <dbReference type="ARBA" id="ARBA00023204"/>
    </source>
</evidence>
<keyword evidence="7 13" id="KW-0378">Hydrolase</keyword>
<dbReference type="GO" id="GO:0009432">
    <property type="term" value="P:SOS response"/>
    <property type="evidence" value="ECO:0007669"/>
    <property type="project" value="UniProtKB-ARBA"/>
</dbReference>
<dbReference type="AlphaFoldDB" id="F4QHI5"/>
<dbReference type="GO" id="GO:0003677">
    <property type="term" value="F:DNA binding"/>
    <property type="evidence" value="ECO:0007669"/>
    <property type="project" value="UniProtKB-KW"/>
</dbReference>
<dbReference type="Gene3D" id="3.30.420.10">
    <property type="entry name" value="Ribonuclease H-like superfamily/Ribonuclease H"/>
    <property type="match status" value="1"/>
</dbReference>
<dbReference type="GO" id="GO:0006310">
    <property type="term" value="P:DNA recombination"/>
    <property type="evidence" value="ECO:0007669"/>
    <property type="project" value="UniProtKB-UniRule"/>
</dbReference>
<dbReference type="InterPro" id="IPR036397">
    <property type="entry name" value="RNaseH_sf"/>
</dbReference>
<dbReference type="GO" id="GO:0005737">
    <property type="term" value="C:cytoplasm"/>
    <property type="evidence" value="ECO:0007669"/>
    <property type="project" value="UniProtKB-SubCell"/>
</dbReference>
<evidence type="ECO:0000256" key="8">
    <source>
        <dbReference type="ARBA" id="ARBA00022842"/>
    </source>
</evidence>
<reference evidence="16" key="1">
    <citation type="submission" date="2011-03" db="EMBL/GenBank/DDBJ databases">
        <title>Draft genome sequence of Brevundimonas diminuta.</title>
        <authorList>
            <person name="Brown P.J.B."/>
            <person name="Buechlein A."/>
            <person name="Hemmerich C."/>
            <person name="Brun Y.V."/>
        </authorList>
    </citation>
    <scope>NUCLEOTIDE SEQUENCE [LARGE SCALE GENOMIC DNA]</scope>
    <source>
        <strain evidence="16">C19</strain>
    </source>
</reference>
<dbReference type="SUPFAM" id="SSF53098">
    <property type="entry name" value="Ribonuclease H-like"/>
    <property type="match status" value="1"/>
</dbReference>
<proteinExistence type="inferred from homology"/>
<dbReference type="PANTHER" id="PTHR30194">
    <property type="entry name" value="CROSSOVER JUNCTION ENDODEOXYRIBONUCLEASE RUVC"/>
    <property type="match status" value="1"/>
</dbReference>
<dbReference type="Pfam" id="PF02075">
    <property type="entry name" value="RuvC"/>
    <property type="match status" value="1"/>
</dbReference>
<dbReference type="NCBIfam" id="TIGR00228">
    <property type="entry name" value="ruvC"/>
    <property type="match status" value="1"/>
</dbReference>
<comment type="cofactor">
    <cofactor evidence="13">
        <name>Mg(2+)</name>
        <dbReference type="ChEBI" id="CHEBI:18420"/>
    </cofactor>
    <text evidence="13">Binds 2 Mg(2+) ion per subunit.</text>
</comment>
<sequence>MMNRVRILGLDPGLRRLGWGVIDVEGARLSWVAHGVIEPPQGDDLAVRLLNLFEGVNAVIAQWQPDEAAIEETFVNMNPSSTLKLGHARAAAMLAPARAGLVVAEYAALDIKKSVVGAGRAEKDQVLFMIKRLLPMAGKTEAGLPTDAADALACAVTHAHKRKMNGLKAALKRGAA</sequence>
<feature type="binding site" evidence="13">
    <location>
        <position position="71"/>
    </location>
    <ligand>
        <name>Mg(2+)</name>
        <dbReference type="ChEBI" id="CHEBI:18420"/>
        <label>2</label>
    </ligand>
</feature>
<evidence type="ECO:0000256" key="6">
    <source>
        <dbReference type="ARBA" id="ARBA00022763"/>
    </source>
</evidence>
<dbReference type="PANTHER" id="PTHR30194:SF3">
    <property type="entry name" value="CROSSOVER JUNCTION ENDODEOXYRIBONUCLEASE RUVC"/>
    <property type="match status" value="1"/>
</dbReference>
<name>F4QHI5_9CAUL</name>
<dbReference type="HOGENOM" id="CLU_091257_1_0_5"/>
<feature type="active site" evidence="13">
    <location>
        <position position="71"/>
    </location>
</feature>
<comment type="subcellular location">
    <subcellularLocation>
        <location evidence="13">Cytoplasm</location>
    </subcellularLocation>
</comment>
<keyword evidence="11 13" id="KW-0234">DNA repair</keyword>
<feature type="active site" evidence="13">
    <location>
        <position position="11"/>
    </location>
</feature>
<feature type="active site" evidence="13">
    <location>
        <position position="147"/>
    </location>
</feature>
<dbReference type="GO" id="GO:0006281">
    <property type="term" value="P:DNA repair"/>
    <property type="evidence" value="ECO:0007669"/>
    <property type="project" value="UniProtKB-UniRule"/>
</dbReference>
<evidence type="ECO:0000256" key="5">
    <source>
        <dbReference type="ARBA" id="ARBA00022759"/>
    </source>
</evidence>
<keyword evidence="2 13" id="KW-0963">Cytoplasm</keyword>
<dbReference type="HAMAP" id="MF_00034">
    <property type="entry name" value="RuvC"/>
    <property type="match status" value="1"/>
</dbReference>
<evidence type="ECO:0000256" key="9">
    <source>
        <dbReference type="ARBA" id="ARBA00023125"/>
    </source>
</evidence>
<keyword evidence="5 13" id="KW-0255">Endonuclease</keyword>
<keyword evidence="6 13" id="KW-0227">DNA damage</keyword>
<evidence type="ECO:0000256" key="14">
    <source>
        <dbReference type="NCBIfam" id="TIGR00228"/>
    </source>
</evidence>
<accession>F4QHI5</accession>
<keyword evidence="3 13" id="KW-0540">Nuclease</keyword>
<organism evidence="15 16">
    <name type="scientific">Asticcacaulis biprosthecium C19</name>
    <dbReference type="NCBI Taxonomy" id="715226"/>
    <lineage>
        <taxon>Bacteria</taxon>
        <taxon>Pseudomonadati</taxon>
        <taxon>Pseudomonadota</taxon>
        <taxon>Alphaproteobacteria</taxon>
        <taxon>Caulobacterales</taxon>
        <taxon>Caulobacteraceae</taxon>
        <taxon>Asticcacaulis</taxon>
    </lineage>
</organism>
<evidence type="ECO:0000256" key="7">
    <source>
        <dbReference type="ARBA" id="ARBA00022801"/>
    </source>
</evidence>